<reference evidence="1" key="1">
    <citation type="submission" date="2021-01" db="EMBL/GenBank/DDBJ databases">
        <title>Modified the classification status of verrucomicrobia.</title>
        <authorList>
            <person name="Feng X."/>
        </authorList>
    </citation>
    <scope>NUCLEOTIDE SEQUENCE</scope>
    <source>
        <strain evidence="1">_KCTC 22039</strain>
    </source>
</reference>
<dbReference type="Pfam" id="PF02566">
    <property type="entry name" value="OsmC"/>
    <property type="match status" value="1"/>
</dbReference>
<dbReference type="EMBL" id="JAENIM010000039">
    <property type="protein sequence ID" value="MBK1791037.1"/>
    <property type="molecule type" value="Genomic_DNA"/>
</dbReference>
<dbReference type="PANTHER" id="PTHR39624:SF2">
    <property type="entry name" value="OSMC-LIKE PROTEIN"/>
    <property type="match status" value="1"/>
</dbReference>
<evidence type="ECO:0000313" key="1">
    <source>
        <dbReference type="EMBL" id="MBK1791037.1"/>
    </source>
</evidence>
<dbReference type="InterPro" id="IPR003718">
    <property type="entry name" value="OsmC/Ohr_fam"/>
</dbReference>
<dbReference type="SUPFAM" id="SSF82784">
    <property type="entry name" value="OsmC-like"/>
    <property type="match status" value="1"/>
</dbReference>
<dbReference type="InterPro" id="IPR015946">
    <property type="entry name" value="KH_dom-like_a/b"/>
</dbReference>
<accession>A0A8J7MDG6</accession>
<dbReference type="PANTHER" id="PTHR39624">
    <property type="entry name" value="PROTEIN INVOLVED IN RIMO-MEDIATED BETA-METHYLTHIOLATION OF RIBOSOMAL PROTEIN S12 YCAO"/>
    <property type="match status" value="1"/>
</dbReference>
<keyword evidence="2" id="KW-1185">Reference proteome</keyword>
<protein>
    <submittedName>
        <fullName evidence="1">OsmC family protein</fullName>
    </submittedName>
</protein>
<proteinExistence type="predicted"/>
<dbReference type="RefSeq" id="WP_200311055.1">
    <property type="nucleotide sequence ID" value="NZ_JAENIM010000039.1"/>
</dbReference>
<dbReference type="InterPro" id="IPR036102">
    <property type="entry name" value="OsmC/Ohrsf"/>
</dbReference>
<evidence type="ECO:0000313" key="2">
    <source>
        <dbReference type="Proteomes" id="UP000624703"/>
    </source>
</evidence>
<dbReference type="Proteomes" id="UP000624703">
    <property type="component" value="Unassembled WGS sequence"/>
</dbReference>
<gene>
    <name evidence="1" type="ORF">JIN82_07715</name>
</gene>
<name>A0A8J7MDG6_9BACT</name>
<dbReference type="AlphaFoldDB" id="A0A8J7MDG6"/>
<organism evidence="1 2">
    <name type="scientific">Persicirhabdus sediminis</name>
    <dbReference type="NCBI Taxonomy" id="454144"/>
    <lineage>
        <taxon>Bacteria</taxon>
        <taxon>Pseudomonadati</taxon>
        <taxon>Verrucomicrobiota</taxon>
        <taxon>Verrucomicrobiia</taxon>
        <taxon>Verrucomicrobiales</taxon>
        <taxon>Verrucomicrobiaceae</taxon>
        <taxon>Persicirhabdus</taxon>
    </lineage>
</organism>
<sequence length="136" mass="14569">MVQINVEYQGELHCEAIHGPSSSVLVTDAPVDNNGKGEAFSPTDLVATALASCMATIMGMRADQLGVDLKGMKIVIEKEMSADLPRRIIRLAVVLDVPVAAESPHCAALIQAADHCPVKHSIHSDIAVDMQWNWLG</sequence>
<dbReference type="Gene3D" id="3.30.300.20">
    <property type="match status" value="1"/>
</dbReference>
<comment type="caution">
    <text evidence="1">The sequence shown here is derived from an EMBL/GenBank/DDBJ whole genome shotgun (WGS) entry which is preliminary data.</text>
</comment>